<dbReference type="AlphaFoldDB" id="A0A2Z4ILP5"/>
<protein>
    <submittedName>
        <fullName evidence="1">Uncharacterized protein</fullName>
    </submittedName>
</protein>
<dbReference type="Proteomes" id="UP000248688">
    <property type="component" value="Chromosome"/>
</dbReference>
<dbReference type="EMBL" id="CP030041">
    <property type="protein sequence ID" value="AWW32042.1"/>
    <property type="molecule type" value="Genomic_DNA"/>
</dbReference>
<sequence>MISEAIFLVKGGFTFLMPHPFPTHILPKRCRFLMTALGVPVFQPMVEGVKKGELARVVEQRDPLTFRP</sequence>
<dbReference type="KEGG" id="est:DN752_18935"/>
<reference evidence="1 2" key="1">
    <citation type="submission" date="2018-06" db="EMBL/GenBank/DDBJ databases">
        <title>Echinicola strongylocentroti sp. nov., isolated from a sea urchin Strongylocentrotus intermedius.</title>
        <authorList>
            <person name="Bae S.S."/>
        </authorList>
    </citation>
    <scope>NUCLEOTIDE SEQUENCE [LARGE SCALE GENOMIC DNA]</scope>
    <source>
        <strain evidence="1 2">MEBiC08714</strain>
    </source>
</reference>
<accession>A0A2Z4ILP5</accession>
<gene>
    <name evidence="1" type="ORF">DN752_18935</name>
</gene>
<name>A0A2Z4ILP5_9BACT</name>
<organism evidence="1 2">
    <name type="scientific">Echinicola strongylocentroti</name>
    <dbReference type="NCBI Taxonomy" id="1795355"/>
    <lineage>
        <taxon>Bacteria</taxon>
        <taxon>Pseudomonadati</taxon>
        <taxon>Bacteroidota</taxon>
        <taxon>Cytophagia</taxon>
        <taxon>Cytophagales</taxon>
        <taxon>Cyclobacteriaceae</taxon>
        <taxon>Echinicola</taxon>
    </lineage>
</organism>
<evidence type="ECO:0000313" key="2">
    <source>
        <dbReference type="Proteomes" id="UP000248688"/>
    </source>
</evidence>
<proteinExistence type="predicted"/>
<keyword evidence="2" id="KW-1185">Reference proteome</keyword>
<evidence type="ECO:0000313" key="1">
    <source>
        <dbReference type="EMBL" id="AWW32042.1"/>
    </source>
</evidence>